<dbReference type="Proteomes" id="UP001210380">
    <property type="component" value="Unassembled WGS sequence"/>
</dbReference>
<evidence type="ECO:0000313" key="1">
    <source>
        <dbReference type="EMBL" id="MDA3625999.1"/>
    </source>
</evidence>
<dbReference type="PANTHER" id="PTHR22845:SF5">
    <property type="entry name" value="APOPTOTIC PROTEASE-ACTIVATING FACTOR 1"/>
    <property type="match status" value="1"/>
</dbReference>
<evidence type="ECO:0000313" key="2">
    <source>
        <dbReference type="Proteomes" id="UP001210380"/>
    </source>
</evidence>
<protein>
    <submittedName>
        <fullName evidence="1">Tetratricopeptide repeat protein</fullName>
    </submittedName>
</protein>
<sequence length="680" mass="74678">MGNVNHGSVDNLVQAGTIHGDVHMHAKGPAEHRDQWLAAPVHFVDREDPVAVLDSLLDQPRPGRAGCAVISGVHGVGKSALGAHWSHRKIDVFDGQVAFDFELGRWGLDDAADHCLRSLGVEGEVIPRATSGKLALLRSRTRQQKVLFFFDNVAELDDVVKLLPASEESFVLCTSHQDGAELVADGVEPIRLEPLKREHALDYLRRNNLRERVDAEPDAAAELVEQCGGLPIALHVMVGLLNRRTSWRIARAVQELSEQTRRRKHFREAFSELDLLVSQLSRAEAGLYALLGRWRGFALPVGAVAALAALNEIDAETHLAELHRICLVEENDQEQFLLHALVGQHAVETLEVDGGQSDDAVERLFAWYRRQGGYADRAVTPPNRLRVVEEGLDGENPFTAETGLEWLRSERINLLGIVRLAAESARHVDVIALCDGPLWALHNQDKHYSDTLAALGLAVTSATELGDLVAEARMRSLRGQLLVECEELDEADAECAQAVSAAERAGHRRILASALEFQGKVLHAREEFATAVANFERARELNEQLGRQRGMALQEYLIGKSLCGLERYDEALQVLATALDRTAEFPEDKRTPARIRVAAARAHQALGQHKQAISLLQEAISAIRERGASFDLAEPLELLADSLNATGRPGARELLAEALAIYTDAQSPRAERVRAKLSAG</sequence>
<reference evidence="1 2" key="1">
    <citation type="submission" date="2022-11" db="EMBL/GenBank/DDBJ databases">
        <title>Draft genome sequence of Saccharopolyspora sp. WRP15-2 isolated from rhizosphere soils of wild rice in Thailand.</title>
        <authorList>
            <person name="Duangmal K."/>
            <person name="Kammanee S."/>
            <person name="Muangham S."/>
        </authorList>
    </citation>
    <scope>NUCLEOTIDE SEQUENCE [LARGE SCALE GENOMIC DNA]</scope>
    <source>
        <strain evidence="1 2">WRP15-2</strain>
    </source>
</reference>
<dbReference type="PRINTS" id="PR00364">
    <property type="entry name" value="DISEASERSIST"/>
</dbReference>
<name>A0ABT4UWE4_9PSEU</name>
<dbReference type="Gene3D" id="1.25.40.10">
    <property type="entry name" value="Tetratricopeptide repeat domain"/>
    <property type="match status" value="1"/>
</dbReference>
<dbReference type="RefSeq" id="WP_270948575.1">
    <property type="nucleotide sequence ID" value="NZ_JAQGLA010000012.1"/>
</dbReference>
<accession>A0ABT4UWE4</accession>
<proteinExistence type="predicted"/>
<dbReference type="PANTHER" id="PTHR22845">
    <property type="entry name" value="APOPTOTIC PROTEASE-ACTIVATING FACTOR 1"/>
    <property type="match status" value="1"/>
</dbReference>
<gene>
    <name evidence="1" type="ORF">OU415_11175</name>
</gene>
<dbReference type="EMBL" id="JAQGLA010000012">
    <property type="protein sequence ID" value="MDA3625999.1"/>
    <property type="molecule type" value="Genomic_DNA"/>
</dbReference>
<dbReference type="SMART" id="SM00028">
    <property type="entry name" value="TPR"/>
    <property type="match status" value="4"/>
</dbReference>
<dbReference type="InterPro" id="IPR027417">
    <property type="entry name" value="P-loop_NTPase"/>
</dbReference>
<keyword evidence="2" id="KW-1185">Reference proteome</keyword>
<dbReference type="SUPFAM" id="SSF48452">
    <property type="entry name" value="TPR-like"/>
    <property type="match status" value="1"/>
</dbReference>
<comment type="caution">
    <text evidence="1">The sequence shown here is derived from an EMBL/GenBank/DDBJ whole genome shotgun (WGS) entry which is preliminary data.</text>
</comment>
<dbReference type="InterPro" id="IPR019734">
    <property type="entry name" value="TPR_rpt"/>
</dbReference>
<organism evidence="1 2">
    <name type="scientific">Saccharopolyspora oryzae</name>
    <dbReference type="NCBI Taxonomy" id="2997343"/>
    <lineage>
        <taxon>Bacteria</taxon>
        <taxon>Bacillati</taxon>
        <taxon>Actinomycetota</taxon>
        <taxon>Actinomycetes</taxon>
        <taxon>Pseudonocardiales</taxon>
        <taxon>Pseudonocardiaceae</taxon>
        <taxon>Saccharopolyspora</taxon>
    </lineage>
</organism>
<dbReference type="InterPro" id="IPR011990">
    <property type="entry name" value="TPR-like_helical_dom_sf"/>
</dbReference>
<dbReference type="Pfam" id="PF13424">
    <property type="entry name" value="TPR_12"/>
    <property type="match status" value="1"/>
</dbReference>
<dbReference type="Gene3D" id="3.40.50.300">
    <property type="entry name" value="P-loop containing nucleotide triphosphate hydrolases"/>
    <property type="match status" value="1"/>
</dbReference>
<dbReference type="SUPFAM" id="SSF52540">
    <property type="entry name" value="P-loop containing nucleoside triphosphate hydrolases"/>
    <property type="match status" value="1"/>
</dbReference>